<gene>
    <name evidence="1" type="ORF">LOAG_14184</name>
</gene>
<dbReference type="GO" id="GO:0080008">
    <property type="term" value="C:Cul4-RING E3 ubiquitin ligase complex"/>
    <property type="evidence" value="ECO:0007669"/>
    <property type="project" value="TreeGrafter"/>
</dbReference>
<dbReference type="InParanoid" id="A0A1S0TIN5"/>
<dbReference type="GeneID" id="9951660"/>
<sequence>MDDEHLIVGRAGGRFDAHENDVKAIYCSKVNPNLFYTGCSDGLCKMWDNRMLNNPILLAISSRNNNYPIMHIDGDSYDRYIVTTSGGVKFNIWDVRRFSENISFDMQQQQQEINISDEIGRFDRGYLLYVKFILCQ</sequence>
<dbReference type="KEGG" id="loa:LOAG_14184"/>
<organism evidence="1">
    <name type="scientific">Loa loa</name>
    <name type="common">Eye worm</name>
    <name type="synonym">Filaria loa</name>
    <dbReference type="NCBI Taxonomy" id="7209"/>
    <lineage>
        <taxon>Eukaryota</taxon>
        <taxon>Metazoa</taxon>
        <taxon>Ecdysozoa</taxon>
        <taxon>Nematoda</taxon>
        <taxon>Chromadorea</taxon>
        <taxon>Rhabditida</taxon>
        <taxon>Spirurina</taxon>
        <taxon>Spiruromorpha</taxon>
        <taxon>Filarioidea</taxon>
        <taxon>Onchocercidae</taxon>
        <taxon>Loa</taxon>
    </lineage>
</organism>
<dbReference type="PANTHER" id="PTHR19847">
    <property type="entry name" value="DDB1- AND CUL4-ASSOCIATED FACTOR 11"/>
    <property type="match status" value="1"/>
</dbReference>
<protein>
    <submittedName>
        <fullName evidence="1">Uncharacterized protein</fullName>
    </submittedName>
</protein>
<dbReference type="Gene3D" id="2.130.10.10">
    <property type="entry name" value="YVTN repeat-like/Quinoprotein amine dehydrogenase"/>
    <property type="match status" value="1"/>
</dbReference>
<accession>A0A1S0TIN5</accession>
<dbReference type="InterPro" id="IPR051859">
    <property type="entry name" value="DCAF"/>
</dbReference>
<dbReference type="AlphaFoldDB" id="A0A1S0TIN5"/>
<reference evidence="1" key="1">
    <citation type="submission" date="2012-04" db="EMBL/GenBank/DDBJ databases">
        <title>The Genome Sequence of Loa loa.</title>
        <authorList>
            <consortium name="The Broad Institute Genome Sequencing Platform"/>
            <consortium name="Broad Institute Genome Sequencing Center for Infectious Disease"/>
            <person name="Nutman T.B."/>
            <person name="Fink D.L."/>
            <person name="Russ C."/>
            <person name="Young S."/>
            <person name="Zeng Q."/>
            <person name="Gargeya S."/>
            <person name="Alvarado L."/>
            <person name="Berlin A."/>
            <person name="Chapman S.B."/>
            <person name="Chen Z."/>
            <person name="Freedman E."/>
            <person name="Gellesch M."/>
            <person name="Goldberg J."/>
            <person name="Griggs A."/>
            <person name="Gujja S."/>
            <person name="Heilman E.R."/>
            <person name="Heiman D."/>
            <person name="Howarth C."/>
            <person name="Mehta T."/>
            <person name="Neiman D."/>
            <person name="Pearson M."/>
            <person name="Roberts A."/>
            <person name="Saif S."/>
            <person name="Shea T."/>
            <person name="Shenoy N."/>
            <person name="Sisk P."/>
            <person name="Stolte C."/>
            <person name="Sykes S."/>
            <person name="White J."/>
            <person name="Yandava C."/>
            <person name="Haas B."/>
            <person name="Henn M.R."/>
            <person name="Nusbaum C."/>
            <person name="Birren B."/>
        </authorList>
    </citation>
    <scope>NUCLEOTIDE SEQUENCE [LARGE SCALE GENOMIC DNA]</scope>
</reference>
<dbReference type="EMBL" id="JH712230">
    <property type="protein sequence ID" value="EFO14340.2"/>
    <property type="molecule type" value="Genomic_DNA"/>
</dbReference>
<dbReference type="RefSeq" id="XP_020301113.1">
    <property type="nucleotide sequence ID" value="XM_020448768.1"/>
</dbReference>
<dbReference type="InterPro" id="IPR001680">
    <property type="entry name" value="WD40_rpt"/>
</dbReference>
<evidence type="ECO:0000313" key="1">
    <source>
        <dbReference type="EMBL" id="EFO14340.2"/>
    </source>
</evidence>
<dbReference type="SMART" id="SM00320">
    <property type="entry name" value="WD40"/>
    <property type="match status" value="1"/>
</dbReference>
<dbReference type="OrthoDB" id="1930760at2759"/>
<dbReference type="InterPro" id="IPR015943">
    <property type="entry name" value="WD40/YVTN_repeat-like_dom_sf"/>
</dbReference>
<proteinExistence type="predicted"/>
<dbReference type="CTD" id="9951660"/>
<dbReference type="SUPFAM" id="SSF50978">
    <property type="entry name" value="WD40 repeat-like"/>
    <property type="match status" value="1"/>
</dbReference>
<name>A0A1S0TIN5_LOALO</name>
<dbReference type="InterPro" id="IPR036322">
    <property type="entry name" value="WD40_repeat_dom_sf"/>
</dbReference>
<dbReference type="GO" id="GO:0043161">
    <property type="term" value="P:proteasome-mediated ubiquitin-dependent protein catabolic process"/>
    <property type="evidence" value="ECO:0007669"/>
    <property type="project" value="TreeGrafter"/>
</dbReference>
<dbReference type="PANTHER" id="PTHR19847:SF7">
    <property type="entry name" value="DDB1- AND CUL4-ASSOCIATED FACTOR 11"/>
    <property type="match status" value="1"/>
</dbReference>